<comment type="catalytic activity">
    <reaction evidence="5">
        <text>2-oxo-3-sulfanylpropanoate + [thioredoxin]-dithiol = [thioredoxin]-disulfide + hydrogen sulfide + pyruvate + H(+)</text>
        <dbReference type="Rhea" id="RHEA:21740"/>
        <dbReference type="Rhea" id="RHEA-COMP:10698"/>
        <dbReference type="Rhea" id="RHEA-COMP:10700"/>
        <dbReference type="ChEBI" id="CHEBI:15361"/>
        <dbReference type="ChEBI" id="CHEBI:15378"/>
        <dbReference type="ChEBI" id="CHEBI:29919"/>
        <dbReference type="ChEBI" id="CHEBI:29950"/>
        <dbReference type="ChEBI" id="CHEBI:50058"/>
        <dbReference type="ChEBI" id="CHEBI:57678"/>
        <dbReference type="EC" id="2.8.1.2"/>
    </reaction>
    <physiologicalReaction direction="left-to-right" evidence="5">
        <dbReference type="Rhea" id="RHEA:21741"/>
    </physiologicalReaction>
</comment>
<dbReference type="InterPro" id="IPR001307">
    <property type="entry name" value="Thiosulphate_STrfase_CS"/>
</dbReference>
<evidence type="ECO:0000256" key="5">
    <source>
        <dbReference type="ARBA" id="ARBA00051793"/>
    </source>
</evidence>
<dbReference type="InterPro" id="IPR036873">
    <property type="entry name" value="Rhodanese-like_dom_sf"/>
</dbReference>
<evidence type="ECO:0000313" key="11">
    <source>
        <dbReference type="EMBL" id="MCT8973121.1"/>
    </source>
</evidence>
<gene>
    <name evidence="11" type="primary">sseA</name>
    <name evidence="11" type="ORF">MUB46_14755</name>
</gene>
<dbReference type="PANTHER" id="PTHR11364">
    <property type="entry name" value="THIOSULFATE SULFERTANSFERASE"/>
    <property type="match status" value="1"/>
</dbReference>
<dbReference type="SMART" id="SM00450">
    <property type="entry name" value="RHOD"/>
    <property type="match status" value="2"/>
</dbReference>
<evidence type="ECO:0000313" key="12">
    <source>
        <dbReference type="Proteomes" id="UP001320898"/>
    </source>
</evidence>
<dbReference type="Pfam" id="PF00581">
    <property type="entry name" value="Rhodanese"/>
    <property type="match status" value="2"/>
</dbReference>
<dbReference type="CDD" id="cd01448">
    <property type="entry name" value="TST_Repeat_1"/>
    <property type="match status" value="1"/>
</dbReference>
<evidence type="ECO:0000256" key="4">
    <source>
        <dbReference type="ARBA" id="ARBA00022737"/>
    </source>
</evidence>
<evidence type="ECO:0000256" key="9">
    <source>
        <dbReference type="SAM" id="MobiDB-lite"/>
    </source>
</evidence>
<accession>A0AAW5QYJ0</accession>
<dbReference type="AlphaFoldDB" id="A0AAW5QYJ0"/>
<dbReference type="NCBIfam" id="NF008557">
    <property type="entry name" value="PRK11493.1"/>
    <property type="match status" value="1"/>
</dbReference>
<evidence type="ECO:0000256" key="3">
    <source>
        <dbReference type="ARBA" id="ARBA00022679"/>
    </source>
</evidence>
<evidence type="ECO:0000256" key="1">
    <source>
        <dbReference type="ARBA" id="ARBA00004496"/>
    </source>
</evidence>
<feature type="domain" description="Rhodanese" evidence="10">
    <location>
        <begin position="172"/>
        <end position="281"/>
    </location>
</feature>
<dbReference type="EC" id="2.8.1.2" evidence="6"/>
<dbReference type="InterPro" id="IPR045078">
    <property type="entry name" value="TST/MPST-like"/>
</dbReference>
<dbReference type="Gene3D" id="3.40.250.10">
    <property type="entry name" value="Rhodanese-like domain"/>
    <property type="match status" value="2"/>
</dbReference>
<reference evidence="11 12" key="1">
    <citation type="submission" date="2022-04" db="EMBL/GenBank/DDBJ databases">
        <authorList>
            <person name="Ye Y.-Q."/>
            <person name="Du Z.-J."/>
        </authorList>
    </citation>
    <scope>NUCLEOTIDE SEQUENCE [LARGE SCALE GENOMIC DNA]</scope>
    <source>
        <strain evidence="11 12">A6E488</strain>
    </source>
</reference>
<dbReference type="GO" id="GO:0004792">
    <property type="term" value="F:thiosulfate-cyanide sulfurtransferase activity"/>
    <property type="evidence" value="ECO:0007669"/>
    <property type="project" value="InterPro"/>
</dbReference>
<comment type="subcellular location">
    <subcellularLocation>
        <location evidence="1">Cytoplasm</location>
    </subcellularLocation>
</comment>
<dbReference type="CDD" id="cd01449">
    <property type="entry name" value="TST_Repeat_2"/>
    <property type="match status" value="1"/>
</dbReference>
<evidence type="ECO:0000256" key="6">
    <source>
        <dbReference type="ARBA" id="ARBA00066832"/>
    </source>
</evidence>
<evidence type="ECO:0000256" key="7">
    <source>
        <dbReference type="ARBA" id="ARBA00070833"/>
    </source>
</evidence>
<dbReference type="PANTHER" id="PTHR11364:SF27">
    <property type="entry name" value="SULFURTRANSFERASE"/>
    <property type="match status" value="1"/>
</dbReference>
<evidence type="ECO:0000256" key="8">
    <source>
        <dbReference type="ARBA" id="ARBA00078354"/>
    </source>
</evidence>
<dbReference type="RefSeq" id="WP_261616702.1">
    <property type="nucleotide sequence ID" value="NZ_JALIDZ010000006.1"/>
</dbReference>
<keyword evidence="3 11" id="KW-0808">Transferase</keyword>
<proteinExistence type="predicted"/>
<dbReference type="FunFam" id="3.40.250.10:FF:000015">
    <property type="entry name" value="Sulfurtransferase"/>
    <property type="match status" value="1"/>
</dbReference>
<dbReference type="Proteomes" id="UP001320898">
    <property type="component" value="Unassembled WGS sequence"/>
</dbReference>
<organism evidence="11 12">
    <name type="scientific">Microbaculum marinisediminis</name>
    <dbReference type="NCBI Taxonomy" id="2931392"/>
    <lineage>
        <taxon>Bacteria</taxon>
        <taxon>Pseudomonadati</taxon>
        <taxon>Pseudomonadota</taxon>
        <taxon>Alphaproteobacteria</taxon>
        <taxon>Hyphomicrobiales</taxon>
        <taxon>Tepidamorphaceae</taxon>
        <taxon>Microbaculum</taxon>
    </lineage>
</organism>
<protein>
    <recommendedName>
        <fullName evidence="7">3-mercaptopyruvate sulfurtransferase</fullName>
        <ecNumber evidence="6">2.8.1.2</ecNumber>
    </recommendedName>
    <alternativeName>
        <fullName evidence="8">Rhodanese-like protein</fullName>
    </alternativeName>
</protein>
<dbReference type="GO" id="GO:0005737">
    <property type="term" value="C:cytoplasm"/>
    <property type="evidence" value="ECO:0007669"/>
    <property type="project" value="UniProtKB-SubCell"/>
</dbReference>
<evidence type="ECO:0000256" key="2">
    <source>
        <dbReference type="ARBA" id="ARBA00022490"/>
    </source>
</evidence>
<dbReference type="PROSITE" id="PS50206">
    <property type="entry name" value="RHODANESE_3"/>
    <property type="match status" value="2"/>
</dbReference>
<keyword evidence="4" id="KW-0677">Repeat</keyword>
<evidence type="ECO:0000259" key="10">
    <source>
        <dbReference type="PROSITE" id="PS50206"/>
    </source>
</evidence>
<dbReference type="FunFam" id="3.40.250.10:FF:000001">
    <property type="entry name" value="Sulfurtransferase"/>
    <property type="match status" value="1"/>
</dbReference>
<dbReference type="PROSITE" id="PS00380">
    <property type="entry name" value="RHODANESE_1"/>
    <property type="match status" value="1"/>
</dbReference>
<keyword evidence="2" id="KW-0963">Cytoplasm</keyword>
<dbReference type="GO" id="GO:0016784">
    <property type="term" value="F:3-mercaptopyruvate sulfurtransferase activity"/>
    <property type="evidence" value="ECO:0007669"/>
    <property type="project" value="UniProtKB-EC"/>
</dbReference>
<name>A0AAW5QYJ0_9HYPH</name>
<dbReference type="EMBL" id="JALIDZ010000006">
    <property type="protein sequence ID" value="MCT8973121.1"/>
    <property type="molecule type" value="Genomic_DNA"/>
</dbReference>
<feature type="region of interest" description="Disordered" evidence="9">
    <location>
        <begin position="178"/>
        <end position="198"/>
    </location>
</feature>
<feature type="domain" description="Rhodanese" evidence="10">
    <location>
        <begin position="20"/>
        <end position="137"/>
    </location>
</feature>
<comment type="caution">
    <text evidence="11">The sequence shown here is derived from an EMBL/GenBank/DDBJ whole genome shotgun (WGS) entry which is preliminary data.</text>
</comment>
<keyword evidence="12" id="KW-1185">Reference proteome</keyword>
<dbReference type="InterPro" id="IPR001763">
    <property type="entry name" value="Rhodanese-like_dom"/>
</dbReference>
<dbReference type="SUPFAM" id="SSF52821">
    <property type="entry name" value="Rhodanese/Cell cycle control phosphatase"/>
    <property type="match status" value="2"/>
</dbReference>
<sequence>MAGERAQFLVSTEWLAEHLSAPDLVVVDGSWYLPHMERDPKAEYRENHIPGAVFFDIDDIADTDTDLPHMLPRPEKFSSRMRKLGIGDGQRIVVYDGAGLYSAARVWWMFRIMGVADVAVLDGGLPKWLAENRPVEPGPVTKQERHFTARLDHGAVRDAADVLRSLGNGYETVLDARSPGRFAGTEPEPREGVRGGHMPGSVNLPWDSLVTPEGVLKSNEDLKATFDAVGVSRRIPVITSCGSGVTAAILVLALQVIGHRQTAVYDGSWCEWGGRADLPVATGME</sequence>